<dbReference type="Proteomes" id="UP001162992">
    <property type="component" value="Chromosome 6"/>
</dbReference>
<evidence type="ECO:0000313" key="2">
    <source>
        <dbReference type="Proteomes" id="UP001162992"/>
    </source>
</evidence>
<comment type="caution">
    <text evidence="1">The sequence shown here is derived from an EMBL/GenBank/DDBJ whole genome shotgun (WGS) entry which is preliminary data.</text>
</comment>
<protein>
    <submittedName>
        <fullName evidence="1">Uncharacterized protein</fullName>
    </submittedName>
</protein>
<reference evidence="2" key="1">
    <citation type="journal article" date="2024" name="Proc. Natl. Acad. Sci. U.S.A.">
        <title>Extraordinary preservation of gene collinearity over three hundred million years revealed in homosporous lycophytes.</title>
        <authorList>
            <person name="Li C."/>
            <person name="Wickell D."/>
            <person name="Kuo L.Y."/>
            <person name="Chen X."/>
            <person name="Nie B."/>
            <person name="Liao X."/>
            <person name="Peng D."/>
            <person name="Ji J."/>
            <person name="Jenkins J."/>
            <person name="Williams M."/>
            <person name="Shu S."/>
            <person name="Plott C."/>
            <person name="Barry K."/>
            <person name="Rajasekar S."/>
            <person name="Grimwood J."/>
            <person name="Han X."/>
            <person name="Sun S."/>
            <person name="Hou Z."/>
            <person name="He W."/>
            <person name="Dai G."/>
            <person name="Sun C."/>
            <person name="Schmutz J."/>
            <person name="Leebens-Mack J.H."/>
            <person name="Li F.W."/>
            <person name="Wang L."/>
        </authorList>
    </citation>
    <scope>NUCLEOTIDE SEQUENCE [LARGE SCALE GENOMIC DNA]</scope>
    <source>
        <strain evidence="2">cv. PW_Plant_1</strain>
    </source>
</reference>
<keyword evidence="2" id="KW-1185">Reference proteome</keyword>
<sequence length="201" mass="21925">MSTEKLVMGSDETDESEIEEVFTRTTYVLSKACQSAAHLANLLPTGTVLAFQILSPIVSNSGECGTFDRWLTGLLLFGCGLSCFIISFTDSFRAPDGKVHYGFATCDGLWTPQLLKGPKNRLQYKLKFVDFIHASLSVLVFATSTLSTSIITDCFYPNVSNYVVTVVPPLTGFAISVVFVIFPTSRHGVGYPVTWTTPPNS</sequence>
<gene>
    <name evidence="1" type="ORF">O6H91_06G106900</name>
</gene>
<dbReference type="EMBL" id="CM055097">
    <property type="protein sequence ID" value="KAJ7553649.1"/>
    <property type="molecule type" value="Genomic_DNA"/>
</dbReference>
<accession>A0ACC2DH45</accession>
<name>A0ACC2DH45_DIPCM</name>
<proteinExistence type="predicted"/>
<evidence type="ECO:0000313" key="1">
    <source>
        <dbReference type="EMBL" id="KAJ7553649.1"/>
    </source>
</evidence>
<organism evidence="1 2">
    <name type="scientific">Diphasiastrum complanatum</name>
    <name type="common">Issler's clubmoss</name>
    <name type="synonym">Lycopodium complanatum</name>
    <dbReference type="NCBI Taxonomy" id="34168"/>
    <lineage>
        <taxon>Eukaryota</taxon>
        <taxon>Viridiplantae</taxon>
        <taxon>Streptophyta</taxon>
        <taxon>Embryophyta</taxon>
        <taxon>Tracheophyta</taxon>
        <taxon>Lycopodiopsida</taxon>
        <taxon>Lycopodiales</taxon>
        <taxon>Lycopodiaceae</taxon>
        <taxon>Lycopodioideae</taxon>
        <taxon>Diphasiastrum</taxon>
    </lineage>
</organism>